<name>A0ABW1W889_9GAMM</name>
<organism evidence="1 2">
    <name type="scientific">Psychrobacter glacincola</name>
    <dbReference type="NCBI Taxonomy" id="56810"/>
    <lineage>
        <taxon>Bacteria</taxon>
        <taxon>Pseudomonadati</taxon>
        <taxon>Pseudomonadota</taxon>
        <taxon>Gammaproteobacteria</taxon>
        <taxon>Moraxellales</taxon>
        <taxon>Moraxellaceae</taxon>
        <taxon>Psychrobacter</taxon>
    </lineage>
</organism>
<protein>
    <recommendedName>
        <fullName evidence="3">DUF4878 domain-containing protein</fullName>
    </recommendedName>
</protein>
<dbReference type="RefSeq" id="WP_201562040.1">
    <property type="nucleotide sequence ID" value="NZ_CAJGZK010000006.1"/>
</dbReference>
<keyword evidence="2" id="KW-1185">Reference proteome</keyword>
<evidence type="ECO:0008006" key="3">
    <source>
        <dbReference type="Google" id="ProtNLM"/>
    </source>
</evidence>
<dbReference type="Proteomes" id="UP001596264">
    <property type="component" value="Unassembled WGS sequence"/>
</dbReference>
<accession>A0ABW1W889</accession>
<comment type="caution">
    <text evidence="1">The sequence shown here is derived from an EMBL/GenBank/DDBJ whole genome shotgun (WGS) entry which is preliminary data.</text>
</comment>
<sequence length="207" mass="22370">MTTQQLNARRLPKIIATALLGFSLLSTGLLISGCSNSDNVETNQAKETTDSSSAVDTAKSTDDVAANADVNSIQEENTTAKTDTDIVSHDISPIAAAVKEPSILTNRTQAGTPENTVKLALDTLYYGDVKKAASYYKVDMENFAEELKNTQFAFKQTVEAVTIIDTKYNSDKTKATVTGELRLKGQSEPAPLAYELQKINGEWKILG</sequence>
<reference evidence="2" key="1">
    <citation type="journal article" date="2019" name="Int. J. Syst. Evol. Microbiol.">
        <title>The Global Catalogue of Microorganisms (GCM) 10K type strain sequencing project: providing services to taxonomists for standard genome sequencing and annotation.</title>
        <authorList>
            <consortium name="The Broad Institute Genomics Platform"/>
            <consortium name="The Broad Institute Genome Sequencing Center for Infectious Disease"/>
            <person name="Wu L."/>
            <person name="Ma J."/>
        </authorList>
    </citation>
    <scope>NUCLEOTIDE SEQUENCE [LARGE SCALE GENOMIC DNA]</scope>
    <source>
        <strain evidence="2">CCM 2050</strain>
    </source>
</reference>
<dbReference type="Gene3D" id="3.10.450.50">
    <property type="match status" value="1"/>
</dbReference>
<evidence type="ECO:0000313" key="2">
    <source>
        <dbReference type="Proteomes" id="UP001596264"/>
    </source>
</evidence>
<dbReference type="EMBL" id="JBHSTZ010000031">
    <property type="protein sequence ID" value="MFC6381853.1"/>
    <property type="molecule type" value="Genomic_DNA"/>
</dbReference>
<gene>
    <name evidence="1" type="ORF">ACFP58_10360</name>
</gene>
<proteinExistence type="predicted"/>
<evidence type="ECO:0000313" key="1">
    <source>
        <dbReference type="EMBL" id="MFC6381853.1"/>
    </source>
</evidence>